<protein>
    <recommendedName>
        <fullName evidence="7">50S ribosomal protein L23</fullName>
    </recommendedName>
</protein>
<dbReference type="Pfam" id="PF00276">
    <property type="entry name" value="Ribosomal_L23"/>
    <property type="match status" value="1"/>
</dbReference>
<dbReference type="SUPFAM" id="SSF54189">
    <property type="entry name" value="Ribosomal proteins S24e, L23 and L15e"/>
    <property type="match status" value="1"/>
</dbReference>
<dbReference type="Gene3D" id="3.30.70.330">
    <property type="match status" value="1"/>
</dbReference>
<dbReference type="EMBL" id="DSEU01000008">
    <property type="protein sequence ID" value="HEM66314.1"/>
    <property type="molecule type" value="Genomic_DNA"/>
</dbReference>
<accession>A0A7J2U0L1</accession>
<dbReference type="GO" id="GO:0005840">
    <property type="term" value="C:ribosome"/>
    <property type="evidence" value="ECO:0007669"/>
    <property type="project" value="UniProtKB-KW"/>
</dbReference>
<name>A0A7J2U0L1_9CREN</name>
<evidence type="ECO:0000256" key="7">
    <source>
        <dbReference type="RuleBase" id="RU003935"/>
    </source>
</evidence>
<proteinExistence type="inferred from homology"/>
<evidence type="ECO:0000256" key="2">
    <source>
        <dbReference type="ARBA" id="ARBA00022730"/>
    </source>
</evidence>
<evidence type="ECO:0000256" key="4">
    <source>
        <dbReference type="ARBA" id="ARBA00022980"/>
    </source>
</evidence>
<dbReference type="GO" id="GO:0006412">
    <property type="term" value="P:translation"/>
    <property type="evidence" value="ECO:0007669"/>
    <property type="project" value="InterPro"/>
</dbReference>
<dbReference type="GO" id="GO:0019843">
    <property type="term" value="F:rRNA binding"/>
    <property type="evidence" value="ECO:0007669"/>
    <property type="project" value="UniProtKB-KW"/>
</dbReference>
<evidence type="ECO:0000313" key="8">
    <source>
        <dbReference type="EMBL" id="HEM66314.1"/>
    </source>
</evidence>
<keyword evidence="2 7" id="KW-0699">rRNA-binding</keyword>
<evidence type="ECO:0000256" key="5">
    <source>
        <dbReference type="ARBA" id="ARBA00023274"/>
    </source>
</evidence>
<dbReference type="PROSITE" id="PS00050">
    <property type="entry name" value="RIBOSOMAL_L23"/>
    <property type="match status" value="1"/>
</dbReference>
<dbReference type="InterPro" id="IPR012677">
    <property type="entry name" value="Nucleotide-bd_a/b_plait_sf"/>
</dbReference>
<reference evidence="8" key="1">
    <citation type="journal article" date="2020" name="mSystems">
        <title>Genome- and Community-Level Interaction Insights into Carbon Utilization and Element Cycling Functions of Hydrothermarchaeota in Hydrothermal Sediment.</title>
        <authorList>
            <person name="Zhou Z."/>
            <person name="Liu Y."/>
            <person name="Xu W."/>
            <person name="Pan J."/>
            <person name="Luo Z.H."/>
            <person name="Li M."/>
        </authorList>
    </citation>
    <scope>NUCLEOTIDE SEQUENCE [LARGE SCALE GENOMIC DNA]</scope>
    <source>
        <strain evidence="8">SpSt-125</strain>
    </source>
</reference>
<evidence type="ECO:0000256" key="3">
    <source>
        <dbReference type="ARBA" id="ARBA00022884"/>
    </source>
</evidence>
<dbReference type="GO" id="GO:1990904">
    <property type="term" value="C:ribonucleoprotein complex"/>
    <property type="evidence" value="ECO:0007669"/>
    <property type="project" value="UniProtKB-KW"/>
</dbReference>
<keyword evidence="4 6" id="KW-0689">Ribosomal protein</keyword>
<dbReference type="InterPro" id="IPR012678">
    <property type="entry name" value="Ribosomal_uL23/eL15/eS24_sf"/>
</dbReference>
<evidence type="ECO:0000256" key="1">
    <source>
        <dbReference type="ARBA" id="ARBA00006700"/>
    </source>
</evidence>
<dbReference type="PANTHER" id="PTHR11620">
    <property type="entry name" value="60S RIBOSOMAL PROTEIN L23A"/>
    <property type="match status" value="1"/>
</dbReference>
<keyword evidence="3 7" id="KW-0694">RNA-binding</keyword>
<gene>
    <name evidence="8" type="primary">rplW</name>
    <name evidence="8" type="ORF">ENO26_01885</name>
</gene>
<keyword evidence="5 6" id="KW-0687">Ribonucleoprotein</keyword>
<dbReference type="AlphaFoldDB" id="A0A7J2U0L1"/>
<comment type="caution">
    <text evidence="8">The sequence shown here is derived from an EMBL/GenBank/DDBJ whole genome shotgun (WGS) entry which is preliminary data.</text>
</comment>
<organism evidence="8">
    <name type="scientific">Ignisphaera aggregans</name>
    <dbReference type="NCBI Taxonomy" id="334771"/>
    <lineage>
        <taxon>Archaea</taxon>
        <taxon>Thermoproteota</taxon>
        <taxon>Thermoprotei</taxon>
        <taxon>Desulfurococcales</taxon>
        <taxon>Desulfurococcaceae</taxon>
        <taxon>Ignisphaera</taxon>
    </lineage>
</organism>
<dbReference type="InterPro" id="IPR001014">
    <property type="entry name" value="Ribosomal_uL23_CS"/>
</dbReference>
<evidence type="ECO:0000256" key="6">
    <source>
        <dbReference type="RuleBase" id="RU003934"/>
    </source>
</evidence>
<comment type="similarity">
    <text evidence="1 6">Belongs to the universal ribosomal protein uL23 family.</text>
</comment>
<dbReference type="GO" id="GO:0003735">
    <property type="term" value="F:structural constituent of ribosome"/>
    <property type="evidence" value="ECO:0007669"/>
    <property type="project" value="InterPro"/>
</dbReference>
<dbReference type="InterPro" id="IPR013025">
    <property type="entry name" value="Ribosomal_uL23-like"/>
</dbReference>
<sequence>MLVMVVTSEKAYLLAEKYNYLTVKTYRNANKKDIKEFIEKTFNVKVVKVNTLIDRDGYKKAYVRLAPEYRALDIMERLSR</sequence>